<proteinExistence type="predicted"/>
<organism evidence="2">
    <name type="scientific">hydrothermal vent metagenome</name>
    <dbReference type="NCBI Taxonomy" id="652676"/>
    <lineage>
        <taxon>unclassified sequences</taxon>
        <taxon>metagenomes</taxon>
        <taxon>ecological metagenomes</taxon>
    </lineage>
</organism>
<reference evidence="2" key="1">
    <citation type="submission" date="2018-06" db="EMBL/GenBank/DDBJ databases">
        <authorList>
            <person name="Zhirakovskaya E."/>
        </authorList>
    </citation>
    <scope>NUCLEOTIDE SEQUENCE</scope>
</reference>
<dbReference type="PROSITE" id="PS50943">
    <property type="entry name" value="HTH_CROC1"/>
    <property type="match status" value="1"/>
</dbReference>
<dbReference type="EMBL" id="UOEP01000142">
    <property type="protein sequence ID" value="VAW21358.1"/>
    <property type="molecule type" value="Genomic_DNA"/>
</dbReference>
<gene>
    <name evidence="2" type="ORF">MNBD_BACTEROID01-1334</name>
</gene>
<dbReference type="AlphaFoldDB" id="A0A3B0TTR3"/>
<dbReference type="SUPFAM" id="SSF47413">
    <property type="entry name" value="lambda repressor-like DNA-binding domains"/>
    <property type="match status" value="1"/>
</dbReference>
<accession>A0A3B0TTR3</accession>
<dbReference type="CDD" id="cd00093">
    <property type="entry name" value="HTH_XRE"/>
    <property type="match status" value="1"/>
</dbReference>
<evidence type="ECO:0000259" key="1">
    <source>
        <dbReference type="PROSITE" id="PS50943"/>
    </source>
</evidence>
<dbReference type="InterPro" id="IPR001387">
    <property type="entry name" value="Cro/C1-type_HTH"/>
</dbReference>
<dbReference type="Gene3D" id="1.10.260.40">
    <property type="entry name" value="lambda repressor-like DNA-binding domains"/>
    <property type="match status" value="1"/>
</dbReference>
<evidence type="ECO:0000313" key="2">
    <source>
        <dbReference type="EMBL" id="VAW21358.1"/>
    </source>
</evidence>
<dbReference type="InterPro" id="IPR010982">
    <property type="entry name" value="Lambda_DNA-bd_dom_sf"/>
</dbReference>
<protein>
    <recommendedName>
        <fullName evidence="1">HTH cro/C1-type domain-containing protein</fullName>
    </recommendedName>
</protein>
<dbReference type="GO" id="GO:0003677">
    <property type="term" value="F:DNA binding"/>
    <property type="evidence" value="ECO:0007669"/>
    <property type="project" value="InterPro"/>
</dbReference>
<dbReference type="SMART" id="SM00530">
    <property type="entry name" value="HTH_XRE"/>
    <property type="match status" value="1"/>
</dbReference>
<name>A0A3B0TTR3_9ZZZZ</name>
<dbReference type="Pfam" id="PF01381">
    <property type="entry name" value="HTH_3"/>
    <property type="match status" value="1"/>
</dbReference>
<feature type="domain" description="HTH cro/C1-type" evidence="1">
    <location>
        <begin position="44"/>
        <end position="111"/>
    </location>
</feature>
<sequence>MSKTLDKINQIASKETSGWLEEAKARQANSAWTKRSFKIAVRILREIRAQKLINGMTQKKLAKAMGVTPQYINKVVKGKENLTLETITKIENVLGIRLIEVPSFQTSLDYLITKVSSYSTVNRNQAKQIFNEALVYNPNQYIEPAEDYGKTG</sequence>